<organism evidence="1 2">
    <name type="scientific">Komagataeibacter europaeus</name>
    <name type="common">Gluconacetobacter europaeus</name>
    <dbReference type="NCBI Taxonomy" id="33995"/>
    <lineage>
        <taxon>Bacteria</taxon>
        <taxon>Pseudomonadati</taxon>
        <taxon>Pseudomonadota</taxon>
        <taxon>Alphaproteobacteria</taxon>
        <taxon>Acetobacterales</taxon>
        <taxon>Acetobacteraceae</taxon>
        <taxon>Komagataeibacter</taxon>
    </lineage>
</organism>
<dbReference type="PATRIC" id="fig|33995.3.peg.390"/>
<name>A0A0M0EM67_KOMEU</name>
<sequence>MFGAVGETQVVTSAFYRQEDTGFMAGQGAEMTIIPAWPEHADGEPGRMAILFSHPESQLMIRLMASP</sequence>
<proteinExistence type="predicted"/>
<keyword evidence="2" id="KW-1185">Reference proteome</keyword>
<dbReference type="EMBL" id="LHUQ01000001">
    <property type="protein sequence ID" value="KON66390.1"/>
    <property type="molecule type" value="Genomic_DNA"/>
</dbReference>
<accession>A0A0M0EM67</accession>
<evidence type="ECO:0000313" key="1">
    <source>
        <dbReference type="EMBL" id="KON66390.1"/>
    </source>
</evidence>
<comment type="caution">
    <text evidence="1">The sequence shown here is derived from an EMBL/GenBank/DDBJ whole genome shotgun (WGS) entry which is preliminary data.</text>
</comment>
<dbReference type="Proteomes" id="UP000037566">
    <property type="component" value="Unassembled WGS sequence"/>
</dbReference>
<dbReference type="AlphaFoldDB" id="A0A0M0EM67"/>
<reference evidence="1" key="1">
    <citation type="submission" date="2015-08" db="EMBL/GenBank/DDBJ databases">
        <title>Draft genome sequence of Komagataeibacter europaeus CECT 8546 a cellulose producer strain from vinegar produced by the traditional method.</title>
        <authorList>
            <person name="Poehlein A."/>
            <person name="Valera M.J."/>
            <person name="Haack F.S."/>
            <person name="Mas A."/>
            <person name="Daniel R."/>
            <person name="Streit W.R."/>
            <person name="Mateo E."/>
        </authorList>
    </citation>
    <scope>NUCLEOTIDE SEQUENCE [LARGE SCALE GENOMIC DNA]</scope>
    <source>
        <strain evidence="1">CECT 8546</strain>
    </source>
</reference>
<dbReference type="STRING" id="33995.KOEU_03630"/>
<protein>
    <submittedName>
        <fullName evidence="1">Uncharacterized protein</fullName>
    </submittedName>
</protein>
<gene>
    <name evidence="1" type="ORF">KOEU_03630</name>
</gene>
<evidence type="ECO:0000313" key="2">
    <source>
        <dbReference type="Proteomes" id="UP000037566"/>
    </source>
</evidence>